<name>A0ABR9RLN4_9FIRM</name>
<evidence type="ECO:0000256" key="5">
    <source>
        <dbReference type="ARBA" id="ARBA00022729"/>
    </source>
</evidence>
<keyword evidence="6" id="KW-0378">Hydrolase</keyword>
<evidence type="ECO:0000256" key="7">
    <source>
        <dbReference type="ARBA" id="ARBA00022833"/>
    </source>
</evidence>
<feature type="domain" description="Zn-dependent PLC" evidence="10">
    <location>
        <begin position="61"/>
        <end position="283"/>
    </location>
</feature>
<dbReference type="InterPro" id="IPR008947">
    <property type="entry name" value="PLipase_C/P1_nuclease_dom_sf"/>
</dbReference>
<reference evidence="11 12" key="1">
    <citation type="submission" date="2020-10" db="EMBL/GenBank/DDBJ databases">
        <title>ChiBAC.</title>
        <authorList>
            <person name="Zenner C."/>
            <person name="Hitch T.C.A."/>
            <person name="Clavel T."/>
        </authorList>
    </citation>
    <scope>NUCLEOTIDE SEQUENCE [LARGE SCALE GENOMIC DNA]</scope>
    <source>
        <strain evidence="11 12">DSM 108991</strain>
    </source>
</reference>
<evidence type="ECO:0000256" key="1">
    <source>
        <dbReference type="ARBA" id="ARBA00012018"/>
    </source>
</evidence>
<dbReference type="SUPFAM" id="SSF48537">
    <property type="entry name" value="Phospholipase C/P1 nuclease"/>
    <property type="match status" value="1"/>
</dbReference>
<dbReference type="EMBL" id="JADCKL010000011">
    <property type="protein sequence ID" value="MBE5063874.1"/>
    <property type="molecule type" value="Genomic_DNA"/>
</dbReference>
<dbReference type="EC" id="3.1.4.3" evidence="1"/>
<sequence>MKMKKIVATMLTVTCLLGNGTAVFAQTEDNYTELPQQVIDIANGSDDIYGPGAPISHEENPDARFESGGIDHTHQYIAASALVILNNDKGATVFNDPTNSALLMEGADWPDIWGNETDYMTFAGHFYDPDTAENWMGQSSPTARTRAESYYKQAVDAYNDGDIESAMSYLGRGVHYVSDLNQPHHASNKVAVLSKHTQFESYIDEHRKEYIISGNTLSDSIYQTGVDTNVGDLMYNAAKEAKAMIDLAEDEDTFAQAGEACVQNAITSTTQYIYKFGHEVGIY</sequence>
<evidence type="ECO:0000256" key="9">
    <source>
        <dbReference type="SAM" id="SignalP"/>
    </source>
</evidence>
<dbReference type="SMART" id="SM00770">
    <property type="entry name" value="Zn_dep_PLPC"/>
    <property type="match status" value="1"/>
</dbReference>
<dbReference type="Gene3D" id="1.10.575.10">
    <property type="entry name" value="P1 Nuclease"/>
    <property type="match status" value="1"/>
</dbReference>
<evidence type="ECO:0000256" key="4">
    <source>
        <dbReference type="ARBA" id="ARBA00022723"/>
    </source>
</evidence>
<evidence type="ECO:0000256" key="6">
    <source>
        <dbReference type="ARBA" id="ARBA00022801"/>
    </source>
</evidence>
<keyword evidence="5 9" id="KW-0732">Signal</keyword>
<evidence type="ECO:0000259" key="10">
    <source>
        <dbReference type="PROSITE" id="PS51346"/>
    </source>
</evidence>
<evidence type="ECO:0000256" key="3">
    <source>
        <dbReference type="ARBA" id="ARBA00022525"/>
    </source>
</evidence>
<feature type="chain" id="PRO_5047249641" description="Phospholipase C" evidence="9">
    <location>
        <begin position="26"/>
        <end position="283"/>
    </location>
</feature>
<proteinExistence type="predicted"/>
<comment type="caution">
    <text evidence="11">The sequence shown here is derived from an EMBL/GenBank/DDBJ whole genome shotgun (WGS) entry which is preliminary data.</text>
</comment>
<keyword evidence="4" id="KW-0479">Metal-binding</keyword>
<evidence type="ECO:0000313" key="12">
    <source>
        <dbReference type="Proteomes" id="UP000758652"/>
    </source>
</evidence>
<dbReference type="Proteomes" id="UP000758652">
    <property type="component" value="Unassembled WGS sequence"/>
</dbReference>
<keyword evidence="12" id="KW-1185">Reference proteome</keyword>
<dbReference type="PRINTS" id="PR00479">
    <property type="entry name" value="PRPHPHLPASEC"/>
</dbReference>
<dbReference type="Pfam" id="PF00882">
    <property type="entry name" value="Zn_dep_PLPC"/>
    <property type="match status" value="1"/>
</dbReference>
<feature type="signal peptide" evidence="9">
    <location>
        <begin position="1"/>
        <end position="25"/>
    </location>
</feature>
<keyword evidence="7" id="KW-0862">Zinc</keyword>
<dbReference type="PROSITE" id="PS51346">
    <property type="entry name" value="PROKAR_ZN_DEPEND_PLPC_2"/>
    <property type="match status" value="1"/>
</dbReference>
<dbReference type="InterPro" id="IPR001531">
    <property type="entry name" value="Zn_PLipaseC"/>
</dbReference>
<keyword evidence="3" id="KW-0964">Secreted</keyword>
<dbReference type="CDD" id="cd11009">
    <property type="entry name" value="Zn_dep_PLPC"/>
    <property type="match status" value="1"/>
</dbReference>
<evidence type="ECO:0000256" key="8">
    <source>
        <dbReference type="ARBA" id="ARBA00031285"/>
    </source>
</evidence>
<protein>
    <recommendedName>
        <fullName evidence="2">Phospholipase C</fullName>
        <ecNumber evidence="1">3.1.4.3</ecNumber>
    </recommendedName>
    <alternativeName>
        <fullName evidence="8">Phosphatidylcholine cholinephosphohydrolase</fullName>
    </alternativeName>
</protein>
<dbReference type="InterPro" id="IPR029002">
    <property type="entry name" value="PLPC/GPLD1"/>
</dbReference>
<accession>A0ABR9RLN4</accession>
<evidence type="ECO:0000313" key="11">
    <source>
        <dbReference type="EMBL" id="MBE5063874.1"/>
    </source>
</evidence>
<organism evidence="11 12">
    <name type="scientific">Claveliimonas monacensis</name>
    <dbReference type="NCBI Taxonomy" id="2779351"/>
    <lineage>
        <taxon>Bacteria</taxon>
        <taxon>Bacillati</taxon>
        <taxon>Bacillota</taxon>
        <taxon>Clostridia</taxon>
        <taxon>Lachnospirales</taxon>
        <taxon>Lachnospiraceae</taxon>
        <taxon>Claveliimonas</taxon>
    </lineage>
</organism>
<gene>
    <name evidence="11" type="ORF">INF30_11485</name>
</gene>
<evidence type="ECO:0000256" key="2">
    <source>
        <dbReference type="ARBA" id="ARBA00018391"/>
    </source>
</evidence>
<dbReference type="RefSeq" id="WP_226395285.1">
    <property type="nucleotide sequence ID" value="NZ_JADCKL010000011.1"/>
</dbReference>